<proteinExistence type="predicted"/>
<protein>
    <submittedName>
        <fullName evidence="1">Uncharacterized protein</fullName>
    </submittedName>
</protein>
<accession>A0AAQ1NW52</accession>
<comment type="caution">
    <text evidence="1">The sequence shown here is derived from an EMBL/GenBank/DDBJ whole genome shotgun (WGS) entry which is preliminary data.</text>
</comment>
<sequence length="56" mass="6160">MPGASTGKVYHHFVNAAKEITVNGIMSLNVNCFMTMSVYSGLSKMTHNYYSINVVT</sequence>
<dbReference type="EMBL" id="OEJX01000011">
    <property type="protein sequence ID" value="SOR60579.1"/>
    <property type="molecule type" value="Genomic_DNA"/>
</dbReference>
<dbReference type="AlphaFoldDB" id="A0AAQ1NW52"/>
<organism evidence="1 2">
    <name type="scientific">Leptospira interrogans serovar Manilae</name>
    <dbReference type="NCBI Taxonomy" id="214675"/>
    <lineage>
        <taxon>Bacteria</taxon>
        <taxon>Pseudomonadati</taxon>
        <taxon>Spirochaetota</taxon>
        <taxon>Spirochaetia</taxon>
        <taxon>Leptospirales</taxon>
        <taxon>Leptospiraceae</taxon>
        <taxon>Leptospira</taxon>
    </lineage>
</organism>
<evidence type="ECO:0000313" key="1">
    <source>
        <dbReference type="EMBL" id="SOR60579.1"/>
    </source>
</evidence>
<dbReference type="Proteomes" id="UP000234460">
    <property type="component" value="Chromosome LMANV2"/>
</dbReference>
<name>A0AAQ1NW52_LEPIR</name>
<evidence type="ECO:0000313" key="2">
    <source>
        <dbReference type="Proteomes" id="UP000234460"/>
    </source>
</evidence>
<reference evidence="1 2" key="1">
    <citation type="submission" date="2017-11" db="EMBL/GenBank/DDBJ databases">
        <authorList>
            <person name="Lechat P."/>
        </authorList>
    </citation>
    <scope>NUCLEOTIDE SEQUENCE [LARGE SCALE GENOMIC DNA]</scope>
    <source>
        <strain evidence="1">L495</strain>
    </source>
</reference>
<gene>
    <name evidence="1" type="ORF">LMANV2_190005</name>
</gene>